<dbReference type="Proteomes" id="UP000019376">
    <property type="component" value="Unassembled WGS sequence"/>
</dbReference>
<reference evidence="1 2" key="1">
    <citation type="journal article" date="2013" name="PLoS ONE">
        <title>Genomic and secretomic analyses reveal unique features of the lignocellulolytic enzyme system of Penicillium decumbens.</title>
        <authorList>
            <person name="Liu G."/>
            <person name="Zhang L."/>
            <person name="Wei X."/>
            <person name="Zou G."/>
            <person name="Qin Y."/>
            <person name="Ma L."/>
            <person name="Li J."/>
            <person name="Zheng H."/>
            <person name="Wang S."/>
            <person name="Wang C."/>
            <person name="Xun L."/>
            <person name="Zhao G.-P."/>
            <person name="Zhou Z."/>
            <person name="Qu Y."/>
        </authorList>
    </citation>
    <scope>NUCLEOTIDE SEQUENCE [LARGE SCALE GENOMIC DNA]</scope>
    <source>
        <strain evidence="2">114-2 / CGMCC 5302</strain>
    </source>
</reference>
<dbReference type="PhylomeDB" id="S7ZMY8"/>
<dbReference type="OrthoDB" id="2567457at2759"/>
<dbReference type="SUPFAM" id="SSF69118">
    <property type="entry name" value="AhpD-like"/>
    <property type="match status" value="1"/>
</dbReference>
<name>S7ZMY8_PENO1</name>
<keyword evidence="2" id="KW-1185">Reference proteome</keyword>
<dbReference type="HOGENOM" id="CLU_082760_2_2_1"/>
<dbReference type="InterPro" id="IPR029032">
    <property type="entry name" value="AhpD-like"/>
</dbReference>
<accession>S7ZMY8</accession>
<protein>
    <recommendedName>
        <fullName evidence="3">Carboxymuconolactone decarboxylase-like domain-containing protein</fullName>
    </recommendedName>
</protein>
<dbReference type="eggNOG" id="ENOG502SMGY">
    <property type="taxonomic scope" value="Eukaryota"/>
</dbReference>
<dbReference type="AlphaFoldDB" id="S7ZMY8"/>
<dbReference type="EMBL" id="KB644414">
    <property type="protein sequence ID" value="EPS32045.1"/>
    <property type="molecule type" value="Genomic_DNA"/>
</dbReference>
<evidence type="ECO:0000313" key="2">
    <source>
        <dbReference type="Proteomes" id="UP000019376"/>
    </source>
</evidence>
<sequence length="210" mass="23719">MPSNENSSAPTNNCLLPYVDSATAPEDVSAALRTLPFERNIFKLLANAPAFFPTFMKLLTCAWSPNRSLRSTDWQLIVLRTAALHDAPYEWDVNEPVARVFNYTEEHFAAIRSGDLSSTELFTDRQRLINSIVTELYASNRVKPELVLQAKKVLGDEALMDLFFTQGIYAFLARTMNSCQIDFDAPIPGLVEQLRKYNAAIIEKESQYTD</sequence>
<organism evidence="1 2">
    <name type="scientific">Penicillium oxalicum (strain 114-2 / CGMCC 5302)</name>
    <name type="common">Penicillium decumbens</name>
    <dbReference type="NCBI Taxonomy" id="933388"/>
    <lineage>
        <taxon>Eukaryota</taxon>
        <taxon>Fungi</taxon>
        <taxon>Dikarya</taxon>
        <taxon>Ascomycota</taxon>
        <taxon>Pezizomycotina</taxon>
        <taxon>Eurotiomycetes</taxon>
        <taxon>Eurotiomycetidae</taxon>
        <taxon>Eurotiales</taxon>
        <taxon>Aspergillaceae</taxon>
        <taxon>Penicillium</taxon>
    </lineage>
</organism>
<proteinExistence type="predicted"/>
<evidence type="ECO:0008006" key="3">
    <source>
        <dbReference type="Google" id="ProtNLM"/>
    </source>
</evidence>
<dbReference type="PANTHER" id="PTHR34846:SF5">
    <property type="entry name" value="CARBOXYMUCONOLACTONE DECARBOXYLASE-LIKE DOMAIN-CONTAINING PROTEIN"/>
    <property type="match status" value="1"/>
</dbReference>
<dbReference type="PANTHER" id="PTHR34846">
    <property type="entry name" value="4-CARBOXYMUCONOLACTONE DECARBOXYLASE FAMILY PROTEIN (AFU_ORTHOLOGUE AFUA_6G11590)"/>
    <property type="match status" value="1"/>
</dbReference>
<dbReference type="STRING" id="933388.S7ZMY8"/>
<gene>
    <name evidence="1" type="ORF">PDE_07004</name>
</gene>
<evidence type="ECO:0000313" key="1">
    <source>
        <dbReference type="EMBL" id="EPS32045.1"/>
    </source>
</evidence>
<dbReference type="Gene3D" id="1.20.1290.10">
    <property type="entry name" value="AhpD-like"/>
    <property type="match status" value="1"/>
</dbReference>